<accession>A0AAD2JMT4</accession>
<evidence type="ECO:0000313" key="1">
    <source>
        <dbReference type="EMBL" id="CAJ1965724.1"/>
    </source>
</evidence>
<keyword evidence="2" id="KW-1185">Reference proteome</keyword>
<dbReference type="Proteomes" id="UP001295423">
    <property type="component" value="Unassembled WGS sequence"/>
</dbReference>
<protein>
    <submittedName>
        <fullName evidence="1">Uncharacterized protein</fullName>
    </submittedName>
</protein>
<proteinExistence type="predicted"/>
<gene>
    <name evidence="1" type="ORF">CYCCA115_LOCUS21316</name>
</gene>
<dbReference type="AlphaFoldDB" id="A0AAD2JMT4"/>
<name>A0AAD2JMT4_9STRA</name>
<reference evidence="1" key="1">
    <citation type="submission" date="2023-08" db="EMBL/GenBank/DDBJ databases">
        <authorList>
            <person name="Audoor S."/>
            <person name="Bilcke G."/>
        </authorList>
    </citation>
    <scope>NUCLEOTIDE SEQUENCE</scope>
</reference>
<dbReference type="EMBL" id="CAKOGP040002217">
    <property type="protein sequence ID" value="CAJ1965724.1"/>
    <property type="molecule type" value="Genomic_DNA"/>
</dbReference>
<comment type="caution">
    <text evidence="1">The sequence shown here is derived from an EMBL/GenBank/DDBJ whole genome shotgun (WGS) entry which is preliminary data.</text>
</comment>
<organism evidence="1 2">
    <name type="scientific">Cylindrotheca closterium</name>
    <dbReference type="NCBI Taxonomy" id="2856"/>
    <lineage>
        <taxon>Eukaryota</taxon>
        <taxon>Sar</taxon>
        <taxon>Stramenopiles</taxon>
        <taxon>Ochrophyta</taxon>
        <taxon>Bacillariophyta</taxon>
        <taxon>Bacillariophyceae</taxon>
        <taxon>Bacillariophycidae</taxon>
        <taxon>Bacillariales</taxon>
        <taxon>Bacillariaceae</taxon>
        <taxon>Cylindrotheca</taxon>
    </lineage>
</organism>
<sequence>MRWIDKIISMKSKTYWQNHTNWTLTLDRGYLDILDDDDITDDAFILDAKYEATTGREVPSKQVHLTTEQQNLLATALENTQELFDGNLGHYKHKKIHLEVEDGAVPVHSIAYSVPVEHQDAFLKELCYLEAINVLK</sequence>
<evidence type="ECO:0000313" key="2">
    <source>
        <dbReference type="Proteomes" id="UP001295423"/>
    </source>
</evidence>